<keyword evidence="3" id="KW-0597">Phosphoprotein</keyword>
<dbReference type="GO" id="GO:0046983">
    <property type="term" value="F:protein dimerization activity"/>
    <property type="evidence" value="ECO:0007669"/>
    <property type="project" value="InterPro"/>
</dbReference>
<keyword evidence="14" id="KW-1185">Reference proteome</keyword>
<organism evidence="13 14">
    <name type="scientific">Catenuloplanes niger</name>
    <dbReference type="NCBI Taxonomy" id="587534"/>
    <lineage>
        <taxon>Bacteria</taxon>
        <taxon>Bacillati</taxon>
        <taxon>Actinomycetota</taxon>
        <taxon>Actinomycetes</taxon>
        <taxon>Micromonosporales</taxon>
        <taxon>Micromonosporaceae</taxon>
        <taxon>Catenuloplanes</taxon>
    </lineage>
</organism>
<evidence type="ECO:0000256" key="3">
    <source>
        <dbReference type="ARBA" id="ARBA00022553"/>
    </source>
</evidence>
<evidence type="ECO:0000256" key="7">
    <source>
        <dbReference type="ARBA" id="ARBA00022840"/>
    </source>
</evidence>
<dbReference type="Pfam" id="PF23539">
    <property type="entry name" value="DUF7134"/>
    <property type="match status" value="1"/>
</dbReference>
<dbReference type="SUPFAM" id="SSF55874">
    <property type="entry name" value="ATPase domain of HSP90 chaperone/DNA topoisomerase II/histidine kinase"/>
    <property type="match status" value="1"/>
</dbReference>
<evidence type="ECO:0000256" key="5">
    <source>
        <dbReference type="ARBA" id="ARBA00022741"/>
    </source>
</evidence>
<feature type="coiled-coil region" evidence="9">
    <location>
        <begin position="153"/>
        <end position="187"/>
    </location>
</feature>
<evidence type="ECO:0000256" key="10">
    <source>
        <dbReference type="SAM" id="MobiDB-lite"/>
    </source>
</evidence>
<dbReference type="CDD" id="cd16917">
    <property type="entry name" value="HATPase_UhpB-NarQ-NarX-like"/>
    <property type="match status" value="1"/>
</dbReference>
<keyword evidence="5" id="KW-0547">Nucleotide-binding</keyword>
<dbReference type="InterPro" id="IPR050482">
    <property type="entry name" value="Sensor_HK_TwoCompSys"/>
</dbReference>
<dbReference type="GO" id="GO:0005524">
    <property type="term" value="F:ATP binding"/>
    <property type="evidence" value="ECO:0007669"/>
    <property type="project" value="UniProtKB-KW"/>
</dbReference>
<dbReference type="Proteomes" id="UP001183629">
    <property type="component" value="Unassembled WGS sequence"/>
</dbReference>
<evidence type="ECO:0000256" key="9">
    <source>
        <dbReference type="SAM" id="Coils"/>
    </source>
</evidence>
<feature type="compositionally biased region" description="Pro residues" evidence="10">
    <location>
        <begin position="384"/>
        <end position="394"/>
    </location>
</feature>
<dbReference type="SMART" id="SM00387">
    <property type="entry name" value="HATPase_c"/>
    <property type="match status" value="1"/>
</dbReference>
<feature type="domain" description="Histidine kinase/HSP90-like ATPase" evidence="12">
    <location>
        <begin position="286"/>
        <end position="378"/>
    </location>
</feature>
<feature type="region of interest" description="Disordered" evidence="10">
    <location>
        <begin position="378"/>
        <end position="538"/>
    </location>
</feature>
<reference evidence="13 14" key="1">
    <citation type="submission" date="2023-07" db="EMBL/GenBank/DDBJ databases">
        <title>Sequencing the genomes of 1000 actinobacteria strains.</title>
        <authorList>
            <person name="Klenk H.-P."/>
        </authorList>
    </citation>
    <scope>NUCLEOTIDE SEQUENCE [LARGE SCALE GENOMIC DNA]</scope>
    <source>
        <strain evidence="13 14">DSM 44711</strain>
    </source>
</reference>
<feature type="compositionally biased region" description="Basic and acidic residues" evidence="10">
    <location>
        <begin position="396"/>
        <end position="409"/>
    </location>
</feature>
<dbReference type="AlphaFoldDB" id="A0AAE3ZTQ9"/>
<evidence type="ECO:0000256" key="6">
    <source>
        <dbReference type="ARBA" id="ARBA00022777"/>
    </source>
</evidence>
<evidence type="ECO:0000259" key="12">
    <source>
        <dbReference type="SMART" id="SM00387"/>
    </source>
</evidence>
<dbReference type="RefSeq" id="WP_310418807.1">
    <property type="nucleotide sequence ID" value="NZ_JAVDYC010000001.1"/>
</dbReference>
<comment type="catalytic activity">
    <reaction evidence="1">
        <text>ATP + protein L-histidine = ADP + protein N-phospho-L-histidine.</text>
        <dbReference type="EC" id="2.7.13.3"/>
    </reaction>
</comment>
<keyword evidence="11" id="KW-0812">Transmembrane</keyword>
<keyword evidence="8" id="KW-0902">Two-component regulatory system</keyword>
<protein>
    <recommendedName>
        <fullName evidence="2">histidine kinase</fullName>
        <ecNumber evidence="2">2.7.13.3</ecNumber>
    </recommendedName>
</protein>
<accession>A0AAE3ZTQ9</accession>
<dbReference type="PANTHER" id="PTHR24421:SF10">
    <property type="entry name" value="NITRATE_NITRITE SENSOR PROTEIN NARQ"/>
    <property type="match status" value="1"/>
</dbReference>
<dbReference type="InterPro" id="IPR055558">
    <property type="entry name" value="DUF7134"/>
</dbReference>
<keyword evidence="6 13" id="KW-0418">Kinase</keyword>
<evidence type="ECO:0000313" key="13">
    <source>
        <dbReference type="EMBL" id="MDR7324827.1"/>
    </source>
</evidence>
<sequence>MWERAKTLARRNPTAVDAAVAIACFLLTVSGHGAVEDPRPVVLLLAAISTLPLVWRQRAPFPVAVLCGAGTIGLIVAHGFIDWPYGQLVATYTVAAASPFAARAVLAGGTLTGVVFTQQVMDKPLGAVLTSGSVFVASFALGTGARARRDRISLLEERALRHAEERLRHAEERAAVAARERERIARDMHDILAHSISMIAVQAEAGPLLVHRDPDRAARAFDAISGTAHDALTQLRRTLGVLRGGPDDRAPQPGLESVPELAGRAREAGLTVTVTEHGTPAATPPEVAVAIYRVVQESLTNVIRHARATAVRVDLTWSAGSLRAEITDDGRGAAAAGDAPGHGLIGMRERVSACGGTFTAGPDPGGGFTVTATVPLTATEPRHSPGPVPGPPGTGPRDRAAREPADPAAREPAGTAAREPAGTAAREPAGTAAREPAGTAAREPAGTAGPTADPQRKRVVGSPADAARPAAGPPRDHTAAPPTDATDPPAAGPLAAGPLATGPLATGPLAAPEAPRGGVGGGGAAAGRGADRAEVARG</sequence>
<dbReference type="Pfam" id="PF07730">
    <property type="entry name" value="HisKA_3"/>
    <property type="match status" value="1"/>
</dbReference>
<dbReference type="EC" id="2.7.13.3" evidence="2"/>
<evidence type="ECO:0000256" key="8">
    <source>
        <dbReference type="ARBA" id="ARBA00023012"/>
    </source>
</evidence>
<dbReference type="InterPro" id="IPR011712">
    <property type="entry name" value="Sig_transdc_His_kin_sub3_dim/P"/>
</dbReference>
<feature type="transmembrane region" description="Helical" evidence="11">
    <location>
        <begin position="126"/>
        <end position="145"/>
    </location>
</feature>
<name>A0AAE3ZTQ9_9ACTN</name>
<evidence type="ECO:0000256" key="11">
    <source>
        <dbReference type="SAM" id="Phobius"/>
    </source>
</evidence>
<evidence type="ECO:0000256" key="2">
    <source>
        <dbReference type="ARBA" id="ARBA00012438"/>
    </source>
</evidence>
<proteinExistence type="predicted"/>
<dbReference type="Pfam" id="PF02518">
    <property type="entry name" value="HATPase_c"/>
    <property type="match status" value="1"/>
</dbReference>
<dbReference type="GO" id="GO:0016020">
    <property type="term" value="C:membrane"/>
    <property type="evidence" value="ECO:0007669"/>
    <property type="project" value="InterPro"/>
</dbReference>
<dbReference type="PANTHER" id="PTHR24421">
    <property type="entry name" value="NITRATE/NITRITE SENSOR PROTEIN NARX-RELATED"/>
    <property type="match status" value="1"/>
</dbReference>
<dbReference type="Gene3D" id="1.20.5.1930">
    <property type="match status" value="1"/>
</dbReference>
<feature type="transmembrane region" description="Helical" evidence="11">
    <location>
        <begin position="88"/>
        <end position="106"/>
    </location>
</feature>
<feature type="compositionally biased region" description="Low complexity" evidence="10">
    <location>
        <begin position="479"/>
        <end position="516"/>
    </location>
</feature>
<dbReference type="InterPro" id="IPR036890">
    <property type="entry name" value="HATPase_C_sf"/>
</dbReference>
<feature type="compositionally biased region" description="Gly residues" evidence="10">
    <location>
        <begin position="517"/>
        <end position="526"/>
    </location>
</feature>
<gene>
    <name evidence="13" type="ORF">J2S44_005077</name>
</gene>
<evidence type="ECO:0000256" key="1">
    <source>
        <dbReference type="ARBA" id="ARBA00000085"/>
    </source>
</evidence>
<dbReference type="GO" id="GO:0000155">
    <property type="term" value="F:phosphorelay sensor kinase activity"/>
    <property type="evidence" value="ECO:0007669"/>
    <property type="project" value="InterPro"/>
</dbReference>
<keyword evidence="11" id="KW-1133">Transmembrane helix</keyword>
<keyword evidence="4" id="KW-0808">Transferase</keyword>
<dbReference type="EMBL" id="JAVDYC010000001">
    <property type="protein sequence ID" value="MDR7324827.1"/>
    <property type="molecule type" value="Genomic_DNA"/>
</dbReference>
<dbReference type="Gene3D" id="3.30.565.10">
    <property type="entry name" value="Histidine kinase-like ATPase, C-terminal domain"/>
    <property type="match status" value="1"/>
</dbReference>
<evidence type="ECO:0000256" key="4">
    <source>
        <dbReference type="ARBA" id="ARBA00022679"/>
    </source>
</evidence>
<keyword evidence="7" id="KW-0067">ATP-binding</keyword>
<keyword evidence="11" id="KW-0472">Membrane</keyword>
<evidence type="ECO:0000313" key="14">
    <source>
        <dbReference type="Proteomes" id="UP001183629"/>
    </source>
</evidence>
<feature type="transmembrane region" description="Helical" evidence="11">
    <location>
        <begin position="61"/>
        <end position="81"/>
    </location>
</feature>
<dbReference type="InterPro" id="IPR003594">
    <property type="entry name" value="HATPase_dom"/>
</dbReference>
<keyword evidence="9" id="KW-0175">Coiled coil</keyword>
<comment type="caution">
    <text evidence="13">The sequence shown here is derived from an EMBL/GenBank/DDBJ whole genome shotgun (WGS) entry which is preliminary data.</text>
</comment>
<feature type="compositionally biased region" description="Basic and acidic residues" evidence="10">
    <location>
        <begin position="529"/>
        <end position="538"/>
    </location>
</feature>